<evidence type="ECO:0000313" key="2">
    <source>
        <dbReference type="Proteomes" id="UP000193719"/>
    </source>
</evidence>
<name>A0A1Y1V1W3_9FUNG</name>
<accession>A0A1Y1V1W3</accession>
<dbReference type="Proteomes" id="UP000193719">
    <property type="component" value="Unassembled WGS sequence"/>
</dbReference>
<reference evidence="1 2" key="2">
    <citation type="submission" date="2016-08" db="EMBL/GenBank/DDBJ databases">
        <title>Pervasive Adenine N6-methylation of Active Genes in Fungi.</title>
        <authorList>
            <consortium name="DOE Joint Genome Institute"/>
            <person name="Mondo S.J."/>
            <person name="Dannebaum R.O."/>
            <person name="Kuo R.C."/>
            <person name="Labutti K."/>
            <person name="Haridas S."/>
            <person name="Kuo A."/>
            <person name="Salamov A."/>
            <person name="Ahrendt S.R."/>
            <person name="Lipzen A."/>
            <person name="Sullivan W."/>
            <person name="Andreopoulos W.B."/>
            <person name="Clum A."/>
            <person name="Lindquist E."/>
            <person name="Daum C."/>
            <person name="Ramamoorthy G.K."/>
            <person name="Gryganskyi A."/>
            <person name="Culley D."/>
            <person name="Magnuson J.K."/>
            <person name="James T.Y."/>
            <person name="O'Malley M.A."/>
            <person name="Stajich J.E."/>
            <person name="Spatafora J.W."/>
            <person name="Visel A."/>
            <person name="Grigoriev I.V."/>
        </authorList>
    </citation>
    <scope>NUCLEOTIDE SEQUENCE [LARGE SCALE GENOMIC DNA]</scope>
    <source>
        <strain evidence="2">finn</strain>
    </source>
</reference>
<sequence length="309" mass="36422">MNDNKNDNFNNYNYVRIIHKLVEYGYVEETVVRDFFSQDILQNTSFLSTINDRLSGDSNSNNSIDKELLDINMNYINMVNDSQDDEGLAANKSEIENCKEIVTLHNFFYLNNRVEEFLNIFNNCNLIDFERMLNTKDCEDILNHILDNQNDINPYNIEVLNKSQQNTLLLENINDINLIYLFENNPSIFRKFDMHATFEKFPVSFPIKIMQKYFHVFVNYINQIHFEYQNSYISELMNGCKNDEFLDILSHFGFVNPDTLNDLPLYHRKHISNYQALLSLEQEKLLINQECENSYLQSLSLGGVPFLSL</sequence>
<evidence type="ECO:0000313" key="1">
    <source>
        <dbReference type="EMBL" id="ORX44730.1"/>
    </source>
</evidence>
<proteinExistence type="predicted"/>
<protein>
    <submittedName>
        <fullName evidence="1">Uncharacterized protein</fullName>
    </submittedName>
</protein>
<gene>
    <name evidence="1" type="ORF">BCR36DRAFT_125685</name>
</gene>
<dbReference type="EMBL" id="MCFH01000044">
    <property type="protein sequence ID" value="ORX44730.1"/>
    <property type="molecule type" value="Genomic_DNA"/>
</dbReference>
<dbReference type="OrthoDB" id="2145114at2759"/>
<reference evidence="1 2" key="1">
    <citation type="submission" date="2016-08" db="EMBL/GenBank/DDBJ databases">
        <title>Genomes of anaerobic fungi encode conserved fungal cellulosomes for biomass hydrolysis.</title>
        <authorList>
            <consortium name="DOE Joint Genome Institute"/>
            <person name="Haitjema C.H."/>
            <person name="Gilmore S.P."/>
            <person name="Henske J.K."/>
            <person name="Solomon K.V."/>
            <person name="De Groot R."/>
            <person name="Kuo A."/>
            <person name="Mondo S.J."/>
            <person name="Salamov A.A."/>
            <person name="Labutti K."/>
            <person name="Zhao Z."/>
            <person name="Chiniquy J."/>
            <person name="Barry K."/>
            <person name="Brewer H.M."/>
            <person name="Purvine S.O."/>
            <person name="Wright A.T."/>
            <person name="Boxma B."/>
            <person name="Van Alen T."/>
            <person name="Hackstein J.H."/>
            <person name="Baker S.E."/>
            <person name="Grigoriev I.V."/>
            <person name="O'Malley M.A."/>
        </authorList>
    </citation>
    <scope>NUCLEOTIDE SEQUENCE [LARGE SCALE GENOMIC DNA]</scope>
    <source>
        <strain evidence="2">finn</strain>
    </source>
</reference>
<comment type="caution">
    <text evidence="1">The sequence shown here is derived from an EMBL/GenBank/DDBJ whole genome shotgun (WGS) entry which is preliminary data.</text>
</comment>
<organism evidence="1 2">
    <name type="scientific">Piromyces finnis</name>
    <dbReference type="NCBI Taxonomy" id="1754191"/>
    <lineage>
        <taxon>Eukaryota</taxon>
        <taxon>Fungi</taxon>
        <taxon>Fungi incertae sedis</taxon>
        <taxon>Chytridiomycota</taxon>
        <taxon>Chytridiomycota incertae sedis</taxon>
        <taxon>Neocallimastigomycetes</taxon>
        <taxon>Neocallimastigales</taxon>
        <taxon>Neocallimastigaceae</taxon>
        <taxon>Piromyces</taxon>
    </lineage>
</organism>
<dbReference type="AlphaFoldDB" id="A0A1Y1V1W3"/>
<keyword evidence="2" id="KW-1185">Reference proteome</keyword>